<dbReference type="AlphaFoldDB" id="A0A4Q1K8I1"/>
<proteinExistence type="predicted"/>
<reference evidence="2" key="1">
    <citation type="submission" date="2019-01" db="EMBL/GenBank/DDBJ databases">
        <title>Cytophagaceae bacterium strain CAR-16.</title>
        <authorList>
            <person name="Chen W.-M."/>
        </authorList>
    </citation>
    <scope>NUCLEOTIDE SEQUENCE [LARGE SCALE GENOMIC DNA]</scope>
    <source>
        <strain evidence="2">WWJ-16</strain>
    </source>
</reference>
<dbReference type="Proteomes" id="UP000289857">
    <property type="component" value="Unassembled WGS sequence"/>
</dbReference>
<accession>A0A4Q1K8I1</accession>
<organism evidence="1 2">
    <name type="scientific">Flavobacterium stagni</name>
    <dbReference type="NCBI Taxonomy" id="2506421"/>
    <lineage>
        <taxon>Bacteria</taxon>
        <taxon>Pseudomonadati</taxon>
        <taxon>Bacteroidota</taxon>
        <taxon>Flavobacteriia</taxon>
        <taxon>Flavobacteriales</taxon>
        <taxon>Flavobacteriaceae</taxon>
        <taxon>Flavobacterium</taxon>
    </lineage>
</organism>
<sequence>MKLIHSKQSWKGFFEYPEDDNEIEVRHPVAFGLEITVDDNSFSGIATDAEAGHLFDQPIQVHGFFQDHIISFVKKYPCLYFKDEAGNLAIDPSENHPDIYYYGTIDSSKTRVTGTWEMVIESIEIEIGDYIEKVYSGNFEMRRTD</sequence>
<evidence type="ECO:0000313" key="2">
    <source>
        <dbReference type="Proteomes" id="UP000289857"/>
    </source>
</evidence>
<dbReference type="EMBL" id="SBKN01000004">
    <property type="protein sequence ID" value="RXR22616.1"/>
    <property type="molecule type" value="Genomic_DNA"/>
</dbReference>
<evidence type="ECO:0000313" key="1">
    <source>
        <dbReference type="EMBL" id="RXR22616.1"/>
    </source>
</evidence>
<comment type="caution">
    <text evidence="1">The sequence shown here is derived from an EMBL/GenBank/DDBJ whole genome shotgun (WGS) entry which is preliminary data.</text>
</comment>
<dbReference type="RefSeq" id="WP_129461501.1">
    <property type="nucleotide sequence ID" value="NZ_SBKN01000004.1"/>
</dbReference>
<dbReference type="OrthoDB" id="1362884at2"/>
<protein>
    <submittedName>
        <fullName evidence="1">Uncharacterized protein</fullName>
    </submittedName>
</protein>
<gene>
    <name evidence="1" type="ORF">EQG61_08525</name>
</gene>
<keyword evidence="2" id="KW-1185">Reference proteome</keyword>
<name>A0A4Q1K8I1_9FLAO</name>